<keyword evidence="3" id="KW-1185">Reference proteome</keyword>
<dbReference type="RefSeq" id="WP_346337380.1">
    <property type="nucleotide sequence ID" value="NZ_JBBYXI010000003.1"/>
</dbReference>
<protein>
    <submittedName>
        <fullName evidence="2">DUF2065 domain-containing protein</fullName>
    </submittedName>
</protein>
<dbReference type="PANTHER" id="PTHR38602">
    <property type="entry name" value="INNER MEMBRANE PROTEIN-RELATED"/>
    <property type="match status" value="1"/>
</dbReference>
<keyword evidence="1" id="KW-0812">Transmembrane</keyword>
<sequence length="62" mass="6630">MMDLLTALGLVLVIEGILFAAFPMITKRSMRVVSHTPADQLRYAGIIGAIIGVAIVYAVKSL</sequence>
<dbReference type="Proteomes" id="UP001418637">
    <property type="component" value="Unassembled WGS sequence"/>
</dbReference>
<organism evidence="2 3">
    <name type="scientific">Hohaiivirga grylli</name>
    <dbReference type="NCBI Taxonomy" id="3133970"/>
    <lineage>
        <taxon>Bacteria</taxon>
        <taxon>Pseudomonadati</taxon>
        <taxon>Pseudomonadota</taxon>
        <taxon>Alphaproteobacteria</taxon>
        <taxon>Hyphomicrobiales</taxon>
        <taxon>Methylobacteriaceae</taxon>
        <taxon>Hohaiivirga</taxon>
    </lineage>
</organism>
<dbReference type="InterPro" id="IPR019201">
    <property type="entry name" value="DUF2065"/>
</dbReference>
<keyword evidence="1" id="KW-0472">Membrane</keyword>
<proteinExistence type="predicted"/>
<name>A0ABV0BK31_9HYPH</name>
<evidence type="ECO:0000256" key="1">
    <source>
        <dbReference type="SAM" id="Phobius"/>
    </source>
</evidence>
<dbReference type="Pfam" id="PF09838">
    <property type="entry name" value="DUF2065"/>
    <property type="match status" value="1"/>
</dbReference>
<dbReference type="PANTHER" id="PTHR38602:SF1">
    <property type="entry name" value="INNER MEMBRANE PROTEIN"/>
    <property type="match status" value="1"/>
</dbReference>
<evidence type="ECO:0000313" key="2">
    <source>
        <dbReference type="EMBL" id="MEN3931348.1"/>
    </source>
</evidence>
<feature type="transmembrane region" description="Helical" evidence="1">
    <location>
        <begin position="43"/>
        <end position="59"/>
    </location>
</feature>
<dbReference type="EMBL" id="JBBYXI010000003">
    <property type="protein sequence ID" value="MEN3931348.1"/>
    <property type="molecule type" value="Genomic_DNA"/>
</dbReference>
<keyword evidence="1" id="KW-1133">Transmembrane helix</keyword>
<comment type="caution">
    <text evidence="2">The sequence shown here is derived from an EMBL/GenBank/DDBJ whole genome shotgun (WGS) entry which is preliminary data.</text>
</comment>
<reference evidence="2 3" key="1">
    <citation type="submission" date="2024-04" db="EMBL/GenBank/DDBJ databases">
        <title>A novel species isolated from cricket.</title>
        <authorList>
            <person name="Wang H.-C."/>
        </authorList>
    </citation>
    <scope>NUCLEOTIDE SEQUENCE [LARGE SCALE GENOMIC DNA]</scope>
    <source>
        <strain evidence="2 3">WL0021</strain>
    </source>
</reference>
<accession>A0ABV0BK31</accession>
<evidence type="ECO:0000313" key="3">
    <source>
        <dbReference type="Proteomes" id="UP001418637"/>
    </source>
</evidence>
<gene>
    <name evidence="2" type="ORF">WJT86_09795</name>
</gene>